<dbReference type="EMBL" id="UOGH01000127">
    <property type="protein sequence ID" value="VAX29642.1"/>
    <property type="molecule type" value="Genomic_DNA"/>
</dbReference>
<organism evidence="2">
    <name type="scientific">hydrothermal vent metagenome</name>
    <dbReference type="NCBI Taxonomy" id="652676"/>
    <lineage>
        <taxon>unclassified sequences</taxon>
        <taxon>metagenomes</taxon>
        <taxon>ecological metagenomes</taxon>
    </lineage>
</organism>
<accession>A0A3B1CMW2</accession>
<evidence type="ECO:0000313" key="2">
    <source>
        <dbReference type="EMBL" id="VAX29642.1"/>
    </source>
</evidence>
<evidence type="ECO:0000256" key="1">
    <source>
        <dbReference type="SAM" id="Phobius"/>
    </source>
</evidence>
<keyword evidence="1" id="KW-0812">Transmembrane</keyword>
<protein>
    <submittedName>
        <fullName evidence="2">Type IV fimbrial assembly protein PilC</fullName>
    </submittedName>
</protein>
<name>A0A3B1CMW2_9ZZZZ</name>
<reference evidence="2" key="1">
    <citation type="submission" date="2018-06" db="EMBL/GenBank/DDBJ databases">
        <authorList>
            <person name="Zhirakovskaya E."/>
        </authorList>
    </citation>
    <scope>NUCLEOTIDE SEQUENCE</scope>
</reference>
<feature type="non-terminal residue" evidence="2">
    <location>
        <position position="1"/>
    </location>
</feature>
<gene>
    <name evidence="2" type="ORF">MNBD_NITROSPIRAE02-147</name>
</gene>
<sequence>SMIEPLLMVFLGGSVGFIVVSMYLPIFKLITLIQ</sequence>
<feature type="transmembrane region" description="Helical" evidence="1">
    <location>
        <begin position="6"/>
        <end position="26"/>
    </location>
</feature>
<proteinExistence type="predicted"/>
<keyword evidence="1" id="KW-0472">Membrane</keyword>
<keyword evidence="1" id="KW-1133">Transmembrane helix</keyword>
<dbReference type="AlphaFoldDB" id="A0A3B1CMW2"/>